<keyword evidence="8" id="KW-1185">Reference proteome</keyword>
<evidence type="ECO:0000256" key="4">
    <source>
        <dbReference type="ARBA" id="ARBA00022842"/>
    </source>
</evidence>
<evidence type="ECO:0000256" key="3">
    <source>
        <dbReference type="ARBA" id="ARBA00022801"/>
    </source>
</evidence>
<dbReference type="PROSITE" id="PS51462">
    <property type="entry name" value="NUDIX"/>
    <property type="match status" value="1"/>
</dbReference>
<evidence type="ECO:0000256" key="2">
    <source>
        <dbReference type="ARBA" id="ARBA00005582"/>
    </source>
</evidence>
<dbReference type="PRINTS" id="PR00502">
    <property type="entry name" value="NUDIXFAMILY"/>
</dbReference>
<comment type="cofactor">
    <cofactor evidence="1">
        <name>Mg(2+)</name>
        <dbReference type="ChEBI" id="CHEBI:18420"/>
    </cofactor>
</comment>
<dbReference type="EMBL" id="BAAAVI010000001">
    <property type="protein sequence ID" value="GAA2845001.1"/>
    <property type="molecule type" value="Genomic_DNA"/>
</dbReference>
<accession>A0ABP6I7Q7</accession>
<dbReference type="Pfam" id="PF00293">
    <property type="entry name" value="NUDIX"/>
    <property type="match status" value="1"/>
</dbReference>
<evidence type="ECO:0000313" key="8">
    <source>
        <dbReference type="Proteomes" id="UP001500831"/>
    </source>
</evidence>
<comment type="caution">
    <text evidence="7">The sequence shown here is derived from an EMBL/GenBank/DDBJ whole genome shotgun (WGS) entry which is preliminary data.</text>
</comment>
<keyword evidence="3 5" id="KW-0378">Hydrolase</keyword>
<dbReference type="PROSITE" id="PS00893">
    <property type="entry name" value="NUDIX_BOX"/>
    <property type="match status" value="1"/>
</dbReference>
<dbReference type="InterPro" id="IPR015797">
    <property type="entry name" value="NUDIX_hydrolase-like_dom_sf"/>
</dbReference>
<gene>
    <name evidence="7" type="ORF">GCM10010517_01320</name>
</gene>
<evidence type="ECO:0000256" key="1">
    <source>
        <dbReference type="ARBA" id="ARBA00001946"/>
    </source>
</evidence>
<keyword evidence="4" id="KW-0460">Magnesium</keyword>
<dbReference type="PANTHER" id="PTHR43046:SF12">
    <property type="entry name" value="GDP-MANNOSE MANNOSYL HYDROLASE"/>
    <property type="match status" value="1"/>
</dbReference>
<dbReference type="PANTHER" id="PTHR43046">
    <property type="entry name" value="GDP-MANNOSE MANNOSYL HYDROLASE"/>
    <property type="match status" value="1"/>
</dbReference>
<evidence type="ECO:0000313" key="7">
    <source>
        <dbReference type="EMBL" id="GAA2845001.1"/>
    </source>
</evidence>
<dbReference type="Gene3D" id="3.90.79.10">
    <property type="entry name" value="Nucleoside Triphosphate Pyrophosphohydrolase"/>
    <property type="match status" value="1"/>
</dbReference>
<dbReference type="SUPFAM" id="SSF55811">
    <property type="entry name" value="Nudix"/>
    <property type="match status" value="1"/>
</dbReference>
<proteinExistence type="inferred from homology"/>
<dbReference type="RefSeq" id="WP_344966626.1">
    <property type="nucleotide sequence ID" value="NZ_BAAAVI010000001.1"/>
</dbReference>
<name>A0ABP6I7Q7_9ACTN</name>
<reference evidence="8" key="1">
    <citation type="journal article" date="2019" name="Int. J. Syst. Evol. Microbiol.">
        <title>The Global Catalogue of Microorganisms (GCM) 10K type strain sequencing project: providing services to taxonomists for standard genome sequencing and annotation.</title>
        <authorList>
            <consortium name="The Broad Institute Genomics Platform"/>
            <consortium name="The Broad Institute Genome Sequencing Center for Infectious Disease"/>
            <person name="Wu L."/>
            <person name="Ma J."/>
        </authorList>
    </citation>
    <scope>NUCLEOTIDE SEQUENCE [LARGE SCALE GENOMIC DNA]</scope>
    <source>
        <strain evidence="8">JCM 6242</strain>
    </source>
</reference>
<sequence>MPDVTTRPSARILLVDDHDRLLLYRGLWSTENLDYAWFTPGGGVKDGESLNQAAARELREETGHRATPEEFGHVIATSSGHWQAADGRLFLASDSFFFLRIGKLGADPSSMEDLERSMFDRFHWWSPAELRNTDERVIPLGLAGLLGRLLTGDIPREPVVFPGTTRILSGRDAAADLLDGGIENNRRRCRIPLPHGYGRSSPGSSGDL</sequence>
<evidence type="ECO:0000256" key="5">
    <source>
        <dbReference type="RuleBase" id="RU003476"/>
    </source>
</evidence>
<feature type="domain" description="Nudix hydrolase" evidence="6">
    <location>
        <begin position="5"/>
        <end position="146"/>
    </location>
</feature>
<evidence type="ECO:0000259" key="6">
    <source>
        <dbReference type="PROSITE" id="PS51462"/>
    </source>
</evidence>
<dbReference type="InterPro" id="IPR000086">
    <property type="entry name" value="NUDIX_hydrolase_dom"/>
</dbReference>
<protein>
    <recommendedName>
        <fullName evidence="6">Nudix hydrolase domain-containing protein</fullName>
    </recommendedName>
</protein>
<comment type="similarity">
    <text evidence="2 5">Belongs to the Nudix hydrolase family.</text>
</comment>
<organism evidence="7 8">
    <name type="scientific">Streptosporangium fragile</name>
    <dbReference type="NCBI Taxonomy" id="46186"/>
    <lineage>
        <taxon>Bacteria</taxon>
        <taxon>Bacillati</taxon>
        <taxon>Actinomycetota</taxon>
        <taxon>Actinomycetes</taxon>
        <taxon>Streptosporangiales</taxon>
        <taxon>Streptosporangiaceae</taxon>
        <taxon>Streptosporangium</taxon>
    </lineage>
</organism>
<dbReference type="InterPro" id="IPR020084">
    <property type="entry name" value="NUDIX_hydrolase_CS"/>
</dbReference>
<dbReference type="CDD" id="cd04685">
    <property type="entry name" value="NUDIX_Hydrolase"/>
    <property type="match status" value="1"/>
</dbReference>
<dbReference type="InterPro" id="IPR020476">
    <property type="entry name" value="Nudix_hydrolase"/>
</dbReference>
<dbReference type="Proteomes" id="UP001500831">
    <property type="component" value="Unassembled WGS sequence"/>
</dbReference>